<keyword evidence="3" id="KW-1185">Reference proteome</keyword>
<name>A0A821C581_9BILA</name>
<accession>A0A821C581</accession>
<dbReference type="InterPro" id="IPR015915">
    <property type="entry name" value="Kelch-typ_b-propeller"/>
</dbReference>
<comment type="caution">
    <text evidence="2">The sequence shown here is derived from an EMBL/GenBank/DDBJ whole genome shotgun (WGS) entry which is preliminary data.</text>
</comment>
<dbReference type="AlphaFoldDB" id="A0A821C581"/>
<feature type="non-terminal residue" evidence="2">
    <location>
        <position position="40"/>
    </location>
</feature>
<evidence type="ECO:0000256" key="1">
    <source>
        <dbReference type="ARBA" id="ARBA00022441"/>
    </source>
</evidence>
<proteinExistence type="predicted"/>
<dbReference type="InterPro" id="IPR011043">
    <property type="entry name" value="Gal_Oxase/kelch_b-propeller"/>
</dbReference>
<dbReference type="InterPro" id="IPR006652">
    <property type="entry name" value="Kelch_1"/>
</dbReference>
<reference evidence="2" key="1">
    <citation type="submission" date="2021-02" db="EMBL/GenBank/DDBJ databases">
        <authorList>
            <person name="Nowell W R."/>
        </authorList>
    </citation>
    <scope>NUCLEOTIDE SEQUENCE</scope>
</reference>
<dbReference type="Gene3D" id="2.120.10.80">
    <property type="entry name" value="Kelch-type beta propeller"/>
    <property type="match status" value="1"/>
</dbReference>
<protein>
    <submittedName>
        <fullName evidence="2">Uncharacterized protein</fullName>
    </submittedName>
</protein>
<evidence type="ECO:0000313" key="2">
    <source>
        <dbReference type="EMBL" id="CAF4604855.1"/>
    </source>
</evidence>
<dbReference type="Proteomes" id="UP000663866">
    <property type="component" value="Unassembled WGS sequence"/>
</dbReference>
<dbReference type="EMBL" id="CAJOBG010073732">
    <property type="protein sequence ID" value="CAF4604855.1"/>
    <property type="molecule type" value="Genomic_DNA"/>
</dbReference>
<organism evidence="2 3">
    <name type="scientific">Rotaria magnacalcarata</name>
    <dbReference type="NCBI Taxonomy" id="392030"/>
    <lineage>
        <taxon>Eukaryota</taxon>
        <taxon>Metazoa</taxon>
        <taxon>Spiralia</taxon>
        <taxon>Gnathifera</taxon>
        <taxon>Rotifera</taxon>
        <taxon>Eurotatoria</taxon>
        <taxon>Bdelloidea</taxon>
        <taxon>Philodinida</taxon>
        <taxon>Philodinidae</taxon>
        <taxon>Rotaria</taxon>
    </lineage>
</organism>
<feature type="non-terminal residue" evidence="2">
    <location>
        <position position="1"/>
    </location>
</feature>
<dbReference type="Pfam" id="PF01344">
    <property type="entry name" value="Kelch_1"/>
    <property type="match status" value="1"/>
</dbReference>
<keyword evidence="1" id="KW-0880">Kelch repeat</keyword>
<sequence>MSANESLQWICIETVNRPPQPRSGHSAVIYNGSMYIFGGL</sequence>
<dbReference type="SUPFAM" id="SSF50965">
    <property type="entry name" value="Galactose oxidase, central domain"/>
    <property type="match status" value="1"/>
</dbReference>
<evidence type="ECO:0000313" key="3">
    <source>
        <dbReference type="Proteomes" id="UP000663866"/>
    </source>
</evidence>
<gene>
    <name evidence="2" type="ORF">OVN521_LOCUS45316</name>
</gene>